<comment type="caution">
    <text evidence="2">The sequence shown here is derived from an EMBL/GenBank/DDBJ whole genome shotgun (WGS) entry which is preliminary data.</text>
</comment>
<feature type="compositionally biased region" description="Low complexity" evidence="1">
    <location>
        <begin position="100"/>
        <end position="128"/>
    </location>
</feature>
<evidence type="ECO:0000313" key="2">
    <source>
        <dbReference type="EMBL" id="NKI41278.1"/>
    </source>
</evidence>
<proteinExistence type="predicted"/>
<protein>
    <recommendedName>
        <fullName evidence="4">Secreted protein</fullName>
    </recommendedName>
</protein>
<keyword evidence="3" id="KW-1185">Reference proteome</keyword>
<name>A0ABX1GYX8_9ACTN</name>
<dbReference type="Pfam" id="PF09471">
    <property type="entry name" value="Peptidase_M64"/>
    <property type="match status" value="2"/>
</dbReference>
<evidence type="ECO:0000256" key="1">
    <source>
        <dbReference type="SAM" id="MobiDB-lite"/>
    </source>
</evidence>
<evidence type="ECO:0008006" key="4">
    <source>
        <dbReference type="Google" id="ProtNLM"/>
    </source>
</evidence>
<dbReference type="EMBL" id="JAAWWP010000004">
    <property type="protein sequence ID" value="NKI41278.1"/>
    <property type="molecule type" value="Genomic_DNA"/>
</dbReference>
<dbReference type="Gene3D" id="3.40.390.10">
    <property type="entry name" value="Collagenase (Catalytic Domain)"/>
    <property type="match status" value="1"/>
</dbReference>
<dbReference type="InterPro" id="IPR024079">
    <property type="entry name" value="MetalloPept_cat_dom_sf"/>
</dbReference>
<dbReference type="InterPro" id="IPR019026">
    <property type="entry name" value="Peptidase_M64_IgA"/>
</dbReference>
<dbReference type="Proteomes" id="UP000772196">
    <property type="component" value="Unassembled WGS sequence"/>
</dbReference>
<sequence>MRHTGSYLCSLNQVHLHRHLTRLGTPLPPPVPHREVTTVHRARVGAAAGAILAAVLAAATAPVSAAPDPGAADTSPRGGSHHVEYFSSPTAHPRPVEVPAATPERMARASAAAPAPAGDGDVGQVVNNGSTADKLDVVVIGDGYTEGEQERFHTDAKEKWQDITGVEPYTTYQNLFNVWTVDAVSRESGVSGDPGQDVVKDTALSSYFWCDGLERLLCVDTGKVEGYAAKAPAADLVIVISNSTKYGGAGYNDVSSTVGYDGIATLSGGNEQSGQIAVHETGHSLGKLADEYTYEEYGRYTGAETGESNTSVYDAGQLEARQAKWYRWLGEPTPDGGVIGAFEGAGYYPLGLYRPSEDSIMRTLGREFNVVGREAMIAGFHRHASMLSASAPAGRRLTAGDTVRVGVTRLTGTGAQPELRWYLDGRELTGARGARSLGLDGLLPAGDRRAHRLTATVSDPTAAVRDPGLRRGLTDSLTWPLAR</sequence>
<organism evidence="2 3">
    <name type="scientific">Streptomyces physcomitrii</name>
    <dbReference type="NCBI Taxonomy" id="2724184"/>
    <lineage>
        <taxon>Bacteria</taxon>
        <taxon>Bacillati</taxon>
        <taxon>Actinomycetota</taxon>
        <taxon>Actinomycetes</taxon>
        <taxon>Kitasatosporales</taxon>
        <taxon>Streptomycetaceae</taxon>
        <taxon>Streptomyces</taxon>
    </lineage>
</organism>
<feature type="region of interest" description="Disordered" evidence="1">
    <location>
        <begin position="64"/>
        <end position="128"/>
    </location>
</feature>
<gene>
    <name evidence="2" type="ORF">HFV08_08510</name>
</gene>
<evidence type="ECO:0000313" key="3">
    <source>
        <dbReference type="Proteomes" id="UP000772196"/>
    </source>
</evidence>
<accession>A0ABX1GYX8</accession>
<reference evidence="2 3" key="1">
    <citation type="submission" date="2020-04" db="EMBL/GenBank/DDBJ databases">
        <title>Phylogenetic Diversity and Antibacterial Activity against Ralstonia solanacearum of Endophytic Actinomycete Isolated from Moss.</title>
        <authorList>
            <person name="Zhuang X."/>
        </authorList>
    </citation>
    <scope>NUCLEOTIDE SEQUENCE [LARGE SCALE GENOMIC DNA]</scope>
    <source>
        <strain evidence="2 3">LD120</strain>
    </source>
</reference>